<evidence type="ECO:0000256" key="4">
    <source>
        <dbReference type="ARBA" id="ARBA00022692"/>
    </source>
</evidence>
<feature type="transmembrane region" description="Helical" evidence="8">
    <location>
        <begin position="238"/>
        <end position="260"/>
    </location>
</feature>
<dbReference type="Gene3D" id="1.20.1640.10">
    <property type="entry name" value="Multidrug efflux transporter AcrB transmembrane domain"/>
    <property type="match status" value="2"/>
</dbReference>
<proteinExistence type="inferred from homology"/>
<evidence type="ECO:0000256" key="3">
    <source>
        <dbReference type="ARBA" id="ARBA00022475"/>
    </source>
</evidence>
<evidence type="ECO:0000256" key="7">
    <source>
        <dbReference type="SAM" id="MobiDB-lite"/>
    </source>
</evidence>
<keyword evidence="6 8" id="KW-0472">Membrane</keyword>
<dbReference type="Proteomes" id="UP001183388">
    <property type="component" value="Unassembled WGS sequence"/>
</dbReference>
<accession>A0ABU2L786</accession>
<feature type="transmembrane region" description="Helical" evidence="8">
    <location>
        <begin position="287"/>
        <end position="306"/>
    </location>
</feature>
<keyword evidence="4 8" id="KW-0812">Transmembrane</keyword>
<keyword evidence="11" id="KW-1185">Reference proteome</keyword>
<evidence type="ECO:0000256" key="2">
    <source>
        <dbReference type="ARBA" id="ARBA00010157"/>
    </source>
</evidence>
<dbReference type="RefSeq" id="WP_311630307.1">
    <property type="nucleotide sequence ID" value="NZ_JAVREN010000011.1"/>
</dbReference>
<evidence type="ECO:0000256" key="1">
    <source>
        <dbReference type="ARBA" id="ARBA00004651"/>
    </source>
</evidence>
<evidence type="ECO:0000256" key="8">
    <source>
        <dbReference type="SAM" id="Phobius"/>
    </source>
</evidence>
<evidence type="ECO:0000313" key="11">
    <source>
        <dbReference type="Proteomes" id="UP001183388"/>
    </source>
</evidence>
<feature type="transmembrane region" description="Helical" evidence="8">
    <location>
        <begin position="371"/>
        <end position="391"/>
    </location>
</feature>
<organism evidence="10 11">
    <name type="scientific">Streptomyces boetiae</name>
    <dbReference type="NCBI Taxonomy" id="3075541"/>
    <lineage>
        <taxon>Bacteria</taxon>
        <taxon>Bacillati</taxon>
        <taxon>Actinomycetota</taxon>
        <taxon>Actinomycetes</taxon>
        <taxon>Kitasatosporales</taxon>
        <taxon>Streptomycetaceae</taxon>
        <taxon>Streptomyces</taxon>
    </lineage>
</organism>
<feature type="region of interest" description="Disordered" evidence="7">
    <location>
        <begin position="723"/>
        <end position="747"/>
    </location>
</feature>
<evidence type="ECO:0000256" key="6">
    <source>
        <dbReference type="ARBA" id="ARBA00023136"/>
    </source>
</evidence>
<name>A0ABU2L786_9ACTN</name>
<feature type="transmembrane region" description="Helical" evidence="8">
    <location>
        <begin position="604"/>
        <end position="627"/>
    </location>
</feature>
<evidence type="ECO:0000313" key="10">
    <source>
        <dbReference type="EMBL" id="MDT0307362.1"/>
    </source>
</evidence>
<feature type="domain" description="Membrane transport protein MMPL" evidence="9">
    <location>
        <begin position="401"/>
        <end position="712"/>
    </location>
</feature>
<dbReference type="Pfam" id="PF03176">
    <property type="entry name" value="MMPL"/>
    <property type="match status" value="2"/>
</dbReference>
<dbReference type="InterPro" id="IPR004869">
    <property type="entry name" value="MMPL_dom"/>
</dbReference>
<evidence type="ECO:0000256" key="5">
    <source>
        <dbReference type="ARBA" id="ARBA00022989"/>
    </source>
</evidence>
<comment type="subcellular location">
    <subcellularLocation>
        <location evidence="1">Cell membrane</location>
        <topology evidence="1">Multi-pass membrane protein</topology>
    </subcellularLocation>
</comment>
<feature type="domain" description="Membrane transport protein MMPL" evidence="9">
    <location>
        <begin position="51"/>
        <end position="371"/>
    </location>
</feature>
<dbReference type="PANTHER" id="PTHR33406:SF11">
    <property type="entry name" value="MEMBRANE PROTEIN SCO6666-RELATED"/>
    <property type="match status" value="1"/>
</dbReference>
<comment type="similarity">
    <text evidence="2">Belongs to the resistance-nodulation-cell division (RND) (TC 2.A.6) family. MmpL subfamily.</text>
</comment>
<feature type="transmembrane region" description="Helical" evidence="8">
    <location>
        <begin position="566"/>
        <end position="584"/>
    </location>
</feature>
<dbReference type="EMBL" id="JAVREN010000011">
    <property type="protein sequence ID" value="MDT0307362.1"/>
    <property type="molecule type" value="Genomic_DNA"/>
</dbReference>
<protein>
    <submittedName>
        <fullName evidence="10">MMPL family transporter</fullName>
    </submittedName>
</protein>
<reference evidence="11" key="1">
    <citation type="submission" date="2023-07" db="EMBL/GenBank/DDBJ databases">
        <title>30 novel species of actinomycetes from the DSMZ collection.</title>
        <authorList>
            <person name="Nouioui I."/>
        </authorList>
    </citation>
    <scope>NUCLEOTIDE SEQUENCE [LARGE SCALE GENOMIC DNA]</scope>
    <source>
        <strain evidence="11">DSM 44917</strain>
    </source>
</reference>
<comment type="caution">
    <text evidence="10">The sequence shown here is derived from an EMBL/GenBank/DDBJ whole genome shotgun (WGS) entry which is preliminary data.</text>
</comment>
<feature type="transmembrane region" description="Helical" evidence="8">
    <location>
        <begin position="183"/>
        <end position="202"/>
    </location>
</feature>
<evidence type="ECO:0000259" key="9">
    <source>
        <dbReference type="Pfam" id="PF03176"/>
    </source>
</evidence>
<dbReference type="PANTHER" id="PTHR33406">
    <property type="entry name" value="MEMBRANE PROTEIN MJ1562-RELATED"/>
    <property type="match status" value="1"/>
</dbReference>
<sequence length="747" mass="80119">MSATPPPLRRLGIVAAQRRRAVLIAGAVLFLLAAVFGAGAQESLSLSRFEAPGSESDTAEDILREEFGDGSPNFLLLVTAREGTVDEAAVAEEGRRLTEELADRPMVTTVGSYWTRDEAPTLVSEDRTQALVVAWLSGDVTEVRTELIDISEDFTRTTELVTVEPGGQDEIFRQVSEESRRDFLRAEAVVIPAVLLLLVWAYRRWPAAGLTLGVGLFSVLATLAILRALTAFTDISTFAANLALVLGLGLGIDYSLFVIARFREERAAGREQLAAATRTVETAGRTVLFSGITVAASLAALFAFPFPFLQSFAWAGIAVVLTAAFGAVVLLPAALAAVGQRTLRKNPPPAAADLTTGRWYRIALRVMRRPLLYGLPVLILLLAVGAPFLGARFGLPDERVLPADASSRITQEQIRENFPTEETDALEIVASGVPAADPAWEDYALRLSEVPGVFRVEFETGAWAEGEYVAGPLTEVGRYATDSAIRMSVTADRAALDGDMTQLVEAVRAVDAPAEVYVGGFPAAMTDFRTALLDRLPLVIGIILVVTFVILFLMTGSVLIPAKATVANVLSLTVMFGSLVFIFQEGNLSGLLDFTASGRMEPSIPILMFCIAYGLSMDYEVFIMARIKEEYDRTGDNTTAVATGIQRSAPLITAAAGILALTFAAYATGRVVFLKELGIGMALAVLVDALLIRTVLVPAFMRLAGNANWWAPGPLRRLHDRFGLSETAPDDDPPAPAPSPELATRKG</sequence>
<feature type="transmembrane region" description="Helical" evidence="8">
    <location>
        <begin position="536"/>
        <end position="554"/>
    </location>
</feature>
<gene>
    <name evidence="10" type="ORF">RM780_10350</name>
</gene>
<feature type="transmembrane region" description="Helical" evidence="8">
    <location>
        <begin position="679"/>
        <end position="700"/>
    </location>
</feature>
<feature type="transmembrane region" description="Helical" evidence="8">
    <location>
        <begin position="209"/>
        <end position="232"/>
    </location>
</feature>
<keyword evidence="5 8" id="KW-1133">Transmembrane helix</keyword>
<dbReference type="InterPro" id="IPR050545">
    <property type="entry name" value="Mycobact_MmpL"/>
</dbReference>
<feature type="transmembrane region" description="Helical" evidence="8">
    <location>
        <begin position="648"/>
        <end position="667"/>
    </location>
</feature>
<dbReference type="SUPFAM" id="SSF82866">
    <property type="entry name" value="Multidrug efflux transporter AcrB transmembrane domain"/>
    <property type="match status" value="2"/>
</dbReference>
<keyword evidence="3" id="KW-1003">Cell membrane</keyword>
<feature type="transmembrane region" description="Helical" evidence="8">
    <location>
        <begin position="312"/>
        <end position="338"/>
    </location>
</feature>